<evidence type="ECO:0008006" key="14">
    <source>
        <dbReference type="Google" id="ProtNLM"/>
    </source>
</evidence>
<keyword evidence="9 11" id="KW-0472">Membrane</keyword>
<organism evidence="12 13">
    <name type="scientific">Cyclotella atomus</name>
    <dbReference type="NCBI Taxonomy" id="382360"/>
    <lineage>
        <taxon>Eukaryota</taxon>
        <taxon>Sar</taxon>
        <taxon>Stramenopiles</taxon>
        <taxon>Ochrophyta</taxon>
        <taxon>Bacillariophyta</taxon>
        <taxon>Coscinodiscophyceae</taxon>
        <taxon>Thalassiosirophycidae</taxon>
        <taxon>Stephanodiscales</taxon>
        <taxon>Stephanodiscaceae</taxon>
        <taxon>Cyclotella</taxon>
    </lineage>
</organism>
<comment type="caution">
    <text evidence="12">The sequence shown here is derived from an EMBL/GenBank/DDBJ whole genome shotgun (WGS) entry which is preliminary data.</text>
</comment>
<accession>A0ABD3N860</accession>
<dbReference type="Proteomes" id="UP001530400">
    <property type="component" value="Unassembled WGS sequence"/>
</dbReference>
<evidence type="ECO:0000256" key="1">
    <source>
        <dbReference type="ARBA" id="ARBA00004651"/>
    </source>
</evidence>
<feature type="region of interest" description="Disordered" evidence="10">
    <location>
        <begin position="287"/>
        <end position="323"/>
    </location>
</feature>
<dbReference type="InterPro" id="IPR047664">
    <property type="entry name" value="SWEET"/>
</dbReference>
<evidence type="ECO:0000256" key="3">
    <source>
        <dbReference type="ARBA" id="ARBA00022448"/>
    </source>
</evidence>
<feature type="transmembrane region" description="Helical" evidence="11">
    <location>
        <begin position="7"/>
        <end position="27"/>
    </location>
</feature>
<evidence type="ECO:0000256" key="8">
    <source>
        <dbReference type="ARBA" id="ARBA00022989"/>
    </source>
</evidence>
<evidence type="ECO:0000256" key="9">
    <source>
        <dbReference type="ARBA" id="ARBA00023136"/>
    </source>
</evidence>
<keyword evidence="3" id="KW-0813">Transport</keyword>
<feature type="compositionally biased region" description="Polar residues" evidence="10">
    <location>
        <begin position="287"/>
        <end position="298"/>
    </location>
</feature>
<keyword evidence="8 11" id="KW-1133">Transmembrane helix</keyword>
<feature type="transmembrane region" description="Helical" evidence="11">
    <location>
        <begin position="175"/>
        <end position="196"/>
    </location>
</feature>
<reference evidence="12 13" key="1">
    <citation type="submission" date="2024-10" db="EMBL/GenBank/DDBJ databases">
        <title>Updated reference genomes for cyclostephanoid diatoms.</title>
        <authorList>
            <person name="Roberts W.R."/>
            <person name="Alverson A.J."/>
        </authorList>
    </citation>
    <scope>NUCLEOTIDE SEQUENCE [LARGE SCALE GENOMIC DNA]</scope>
    <source>
        <strain evidence="12 13">AJA010-31</strain>
    </source>
</reference>
<name>A0ABD3N860_9STRA</name>
<evidence type="ECO:0000256" key="4">
    <source>
        <dbReference type="ARBA" id="ARBA00022475"/>
    </source>
</evidence>
<dbReference type="PANTHER" id="PTHR10791">
    <property type="entry name" value="RAG1-ACTIVATING PROTEIN 1"/>
    <property type="match status" value="1"/>
</dbReference>
<protein>
    <recommendedName>
        <fullName evidence="14">Bidirectional sugar transporter SWEET</fullName>
    </recommendedName>
</protein>
<evidence type="ECO:0000313" key="13">
    <source>
        <dbReference type="Proteomes" id="UP001530400"/>
    </source>
</evidence>
<dbReference type="AlphaFoldDB" id="A0ABD3N860"/>
<keyword evidence="7" id="KW-0677">Repeat</keyword>
<comment type="subcellular location">
    <subcellularLocation>
        <location evidence="1">Cell membrane</location>
        <topology evidence="1">Multi-pass membrane protein</topology>
    </subcellularLocation>
</comment>
<dbReference type="Pfam" id="PF03083">
    <property type="entry name" value="MtN3_slv"/>
    <property type="match status" value="2"/>
</dbReference>
<proteinExistence type="inferred from homology"/>
<keyword evidence="5" id="KW-0762">Sugar transport</keyword>
<evidence type="ECO:0000256" key="5">
    <source>
        <dbReference type="ARBA" id="ARBA00022597"/>
    </source>
</evidence>
<gene>
    <name evidence="12" type="ORF">ACHAWO_010974</name>
</gene>
<keyword evidence="4" id="KW-1003">Cell membrane</keyword>
<feature type="compositionally biased region" description="Low complexity" evidence="10">
    <location>
        <begin position="309"/>
        <end position="323"/>
    </location>
</feature>
<dbReference type="InterPro" id="IPR004316">
    <property type="entry name" value="SWEET_rpt"/>
</dbReference>
<dbReference type="GO" id="GO:0005886">
    <property type="term" value="C:plasma membrane"/>
    <property type="evidence" value="ECO:0007669"/>
    <property type="project" value="UniProtKB-SubCell"/>
</dbReference>
<evidence type="ECO:0000256" key="2">
    <source>
        <dbReference type="ARBA" id="ARBA00007809"/>
    </source>
</evidence>
<sequence>MLSAQEIVLQYVCPALGMIAANFMFAAPFNDVRQAVNHGTLGHLNPTPWAAMTGNCCGWVTYSYLIQNWFVFWANAPGFVLSIWLNMAAAKLQYCDRMSNNMRSSFVRLLESNRGSFVIREDQNADMSPEQKALKEVQNNNINSHEVVASFENMRTMALEIATGRIEAPAPHEKVVVAVITVWVAIITAICFLDADKSQKELIVGIAVNINLLFFYGAPLSTIFAVLKIRDSSSIHRWTMLMNTANATFWTAFGFGTSDYFIMVPNGIGAILGVIQMILRVTVPSNGGTENDPSSIQNIDMEMATPVPSTGSGETGSSSSAAR</sequence>
<evidence type="ECO:0000256" key="6">
    <source>
        <dbReference type="ARBA" id="ARBA00022692"/>
    </source>
</evidence>
<feature type="transmembrane region" description="Helical" evidence="11">
    <location>
        <begin position="69"/>
        <end position="89"/>
    </location>
</feature>
<feature type="transmembrane region" description="Helical" evidence="11">
    <location>
        <begin position="202"/>
        <end position="226"/>
    </location>
</feature>
<comment type="similarity">
    <text evidence="2">Belongs to the SWEET sugar transporter family.</text>
</comment>
<evidence type="ECO:0000256" key="11">
    <source>
        <dbReference type="SAM" id="Phobius"/>
    </source>
</evidence>
<dbReference type="Gene3D" id="1.20.1280.290">
    <property type="match status" value="2"/>
</dbReference>
<evidence type="ECO:0000256" key="10">
    <source>
        <dbReference type="SAM" id="MobiDB-lite"/>
    </source>
</evidence>
<evidence type="ECO:0000256" key="7">
    <source>
        <dbReference type="ARBA" id="ARBA00022737"/>
    </source>
</evidence>
<dbReference type="EMBL" id="JALLPJ020001270">
    <property type="protein sequence ID" value="KAL3772293.1"/>
    <property type="molecule type" value="Genomic_DNA"/>
</dbReference>
<keyword evidence="6 11" id="KW-0812">Transmembrane</keyword>
<evidence type="ECO:0000313" key="12">
    <source>
        <dbReference type="EMBL" id="KAL3772293.1"/>
    </source>
</evidence>
<dbReference type="PANTHER" id="PTHR10791:SF30">
    <property type="entry name" value="SUGAR TRANSPORTER SWEET1"/>
    <property type="match status" value="1"/>
</dbReference>
<keyword evidence="13" id="KW-1185">Reference proteome</keyword>